<dbReference type="Proteomes" id="UP000033202">
    <property type="component" value="Unassembled WGS sequence"/>
</dbReference>
<organism evidence="2 3">
    <name type="scientific">Sphingomonas changbaiensis NBRC 104936</name>
    <dbReference type="NCBI Taxonomy" id="1219043"/>
    <lineage>
        <taxon>Bacteria</taxon>
        <taxon>Pseudomonadati</taxon>
        <taxon>Pseudomonadota</taxon>
        <taxon>Alphaproteobacteria</taxon>
        <taxon>Sphingomonadales</taxon>
        <taxon>Sphingomonadaceae</taxon>
        <taxon>Sphingomonas</taxon>
    </lineage>
</organism>
<evidence type="ECO:0000313" key="2">
    <source>
        <dbReference type="EMBL" id="GAO38021.1"/>
    </source>
</evidence>
<dbReference type="STRING" id="1219043.SCH01S_02_00180"/>
<dbReference type="Pfam" id="PF12770">
    <property type="entry name" value="CHAT"/>
    <property type="match status" value="1"/>
</dbReference>
<proteinExistence type="predicted"/>
<reference evidence="2 3" key="1">
    <citation type="submission" date="2015-04" db="EMBL/GenBank/DDBJ databases">
        <title>Whole genome shotgun sequence of Sphingomonas changbaiensis NBRC 104936.</title>
        <authorList>
            <person name="Katano-Makiyama Y."/>
            <person name="Hosoyama A."/>
            <person name="Hashimoto M."/>
            <person name="Noguchi M."/>
            <person name="Tsuchikane K."/>
            <person name="Ohji S."/>
            <person name="Yamazoe A."/>
            <person name="Ichikawa N."/>
            <person name="Kimura A."/>
            <person name="Fujita N."/>
        </authorList>
    </citation>
    <scope>NUCLEOTIDE SEQUENCE [LARGE SCALE GENOMIC DNA]</scope>
    <source>
        <strain evidence="2 3">NBRC 104936</strain>
    </source>
</reference>
<sequence length="1015" mass="108680">MGEYIVRALMLAAGLVGILGSTPLVAANQRPSLQDSFALGSDAESLCQVESKGRDPAIGGIFDRAWVIICRDASRPIGHLYGLRGNAEAIAQRLAAIRVAEARCDAAAGEATIEDLGSVSRTDCRLNDADVGYRVYQVRRGDTVWVAEGLSGYDDALKLGLRTVVADRIVPGKIEVATTGGSDPIAFARVQAGSLDPDRALAEGYRRNNAGAYAEAAEFFGTLQQRADMDRTGEYLINEALQKSNLGQFAEADRLFAEAERIPTADRVQTRLRRNFLTLHLINQQKLDAALAELDRPVVPLTEPMRVIGGAVEIGNDVAAEINSGTASERLGTTEAGQLTPEERAIILDAQALQLRGTVYRLKGRNAEALPLLEEALRQAQSVRQGRVVSIIRLRSQILAETGAALEGSGNAAGAEQRFRESIALLEQRYPDTNVVAAARSRLAAFLVRQNRLDDALALYKAVVADVVRRGNSTTGMSNMLAPYFETLVQRAPANPALVDDFFLATQTLVRPGVADTQTQLARQLSQGAGEAASLFRQATVLQREVERSRIGLASLRNADQPNDAAITAAAAELDKLERDQAVMQAKLSAFPQYRALSTDTLSIADLRAALKPDEAYLKLAVVGQTVYGTYITPTDAAIYRLPITADQLDTQVDNLRATVSTVEDGQVFTYPFNLTLARNLYVELTGPVADKVARSKAVIFEPDGAMLRLPLALLPTDQASVDRYVARAAKPGADKFDFTGVQWLGRTARISTAVSARGFRDARRAAPSSAQKPYLGFGENAPAFTRVSLARGPNAADPCQWPLSEWNKPISAQELKTAEAALGPGSDVVTGAAFTDEAVMARPDLANYRILHFATHGFVTAPQPQCPARPALLTSFGDAQSDGLLSFKEIYDLHMDADLVLLSACDTAGRATVAATREAGVTTGGGSALDGLVRAFIGGGARSVLASHWPAPDEFQATERLIGGLFQASPGTSIGRALQAGQVKLMDDARTSHPFYWAGFVLVGDGAQPLVRMK</sequence>
<protein>
    <recommendedName>
        <fullName evidence="1">CHAT domain-containing protein</fullName>
    </recommendedName>
</protein>
<dbReference type="InterPro" id="IPR011990">
    <property type="entry name" value="TPR-like_helical_dom_sf"/>
</dbReference>
<dbReference type="Gene3D" id="1.25.40.10">
    <property type="entry name" value="Tetratricopeptide repeat domain"/>
    <property type="match status" value="1"/>
</dbReference>
<feature type="domain" description="CHAT" evidence="1">
    <location>
        <begin position="677"/>
        <end position="1006"/>
    </location>
</feature>
<dbReference type="AlphaFoldDB" id="A0A0E9MKT0"/>
<dbReference type="EMBL" id="BBWU01000002">
    <property type="protein sequence ID" value="GAO38021.1"/>
    <property type="molecule type" value="Genomic_DNA"/>
</dbReference>
<name>A0A0E9MKT0_9SPHN</name>
<evidence type="ECO:0000313" key="3">
    <source>
        <dbReference type="Proteomes" id="UP000033202"/>
    </source>
</evidence>
<dbReference type="SUPFAM" id="SSF48452">
    <property type="entry name" value="TPR-like"/>
    <property type="match status" value="1"/>
</dbReference>
<evidence type="ECO:0000259" key="1">
    <source>
        <dbReference type="Pfam" id="PF12770"/>
    </source>
</evidence>
<gene>
    <name evidence="2" type="ORF">SCH01S_02_00180</name>
</gene>
<dbReference type="InterPro" id="IPR024983">
    <property type="entry name" value="CHAT_dom"/>
</dbReference>
<comment type="caution">
    <text evidence="2">The sequence shown here is derived from an EMBL/GenBank/DDBJ whole genome shotgun (WGS) entry which is preliminary data.</text>
</comment>
<keyword evidence="3" id="KW-1185">Reference proteome</keyword>
<accession>A0A0E9MKT0</accession>